<keyword evidence="3" id="KW-1185">Reference proteome</keyword>
<proteinExistence type="predicted"/>
<feature type="region of interest" description="Disordered" evidence="1">
    <location>
        <begin position="235"/>
        <end position="261"/>
    </location>
</feature>
<dbReference type="GeneID" id="70190321"/>
<feature type="compositionally biased region" description="Acidic residues" evidence="1">
    <location>
        <begin position="307"/>
        <end position="319"/>
    </location>
</feature>
<evidence type="ECO:0000313" key="3">
    <source>
        <dbReference type="Proteomes" id="UP000756346"/>
    </source>
</evidence>
<feature type="compositionally biased region" description="Basic and acidic residues" evidence="1">
    <location>
        <begin position="173"/>
        <end position="188"/>
    </location>
</feature>
<feature type="compositionally biased region" description="Basic and acidic residues" evidence="1">
    <location>
        <begin position="339"/>
        <end position="348"/>
    </location>
</feature>
<dbReference type="RefSeq" id="XP_046018678.1">
    <property type="nucleotide sequence ID" value="XM_046160775.1"/>
</dbReference>
<feature type="compositionally biased region" description="Low complexity" evidence="1">
    <location>
        <begin position="9"/>
        <end position="21"/>
    </location>
</feature>
<name>A0A9P8YIM4_9PEZI</name>
<protein>
    <submittedName>
        <fullName evidence="2">Uncharacterized protein</fullName>
    </submittedName>
</protein>
<accession>A0A9P8YIM4</accession>
<feature type="region of interest" description="Disordered" evidence="1">
    <location>
        <begin position="167"/>
        <end position="199"/>
    </location>
</feature>
<feature type="region of interest" description="Disordered" evidence="1">
    <location>
        <begin position="307"/>
        <end position="389"/>
    </location>
</feature>
<feature type="compositionally biased region" description="Pro residues" evidence="1">
    <location>
        <begin position="362"/>
        <end position="371"/>
    </location>
</feature>
<organism evidence="2 3">
    <name type="scientific">Microdochium trichocladiopsis</name>
    <dbReference type="NCBI Taxonomy" id="1682393"/>
    <lineage>
        <taxon>Eukaryota</taxon>
        <taxon>Fungi</taxon>
        <taxon>Dikarya</taxon>
        <taxon>Ascomycota</taxon>
        <taxon>Pezizomycotina</taxon>
        <taxon>Sordariomycetes</taxon>
        <taxon>Xylariomycetidae</taxon>
        <taxon>Xylariales</taxon>
        <taxon>Microdochiaceae</taxon>
        <taxon>Microdochium</taxon>
    </lineage>
</organism>
<dbReference type="Proteomes" id="UP000756346">
    <property type="component" value="Unassembled WGS sequence"/>
</dbReference>
<feature type="compositionally biased region" description="Low complexity" evidence="1">
    <location>
        <begin position="378"/>
        <end position="387"/>
    </location>
</feature>
<dbReference type="EMBL" id="JAGTJQ010000001">
    <property type="protein sequence ID" value="KAH7040623.1"/>
    <property type="molecule type" value="Genomic_DNA"/>
</dbReference>
<gene>
    <name evidence="2" type="ORF">B0I36DRAFT_379555</name>
</gene>
<feature type="region of interest" description="Disordered" evidence="1">
    <location>
        <begin position="1"/>
        <end position="37"/>
    </location>
</feature>
<sequence length="578" mass="61523">MSTKAGPASSSTSSTRTLTTTTRRRHEPSSADSHGPPAITFAVADDVVSVAVVHNPQTCPEPFDPPRLVIRELLRTRYAAPGAILLVEAIDTACTSATGRWRTVRLLLGDGELCIQALLAVGLHRYVDTAEVAVGTYLRLDEFKLVYRTVGGSSASSAAAAAAAAASKSGAQARRDGDEPSKPVDGDRRKKKKTTTREKASGKMACLIIENMVPIGWNRSLIAMAEGWSAQAAVSASDEQTLEPDEMGTERSQADQAATSLPTSLAEEHGNALHKSHPTESSIPTAEHVTEDALVLEALADAQYMEDDGDKDLDDDDFEVMPTSQRRTNSKRGSNTHDFPARRTDNAKYPDQLPQPGTKPGGLPPAPPPPSFELRQPSTTITTSTATRDAVPTTAYVPPKPQPPPPPIKLTLLKSIPSLPYKQNWSVNVLAVVSAISALEPASLPPTFTQRQVRLADPTTPKHVLLTVFLDPEGFTPSVGSVVLLLGVKNHTFDGGSLKKYASDRPKAGASGGGAGSGGDLARVLATADYHGGGAINVEESKNHHGGSWWFENPVQFAWCDVAGLRKWWDTHGQLAQG</sequence>
<evidence type="ECO:0000256" key="1">
    <source>
        <dbReference type="SAM" id="MobiDB-lite"/>
    </source>
</evidence>
<dbReference type="OrthoDB" id="1918685at2759"/>
<evidence type="ECO:0000313" key="2">
    <source>
        <dbReference type="EMBL" id="KAH7040623.1"/>
    </source>
</evidence>
<comment type="caution">
    <text evidence="2">The sequence shown here is derived from an EMBL/GenBank/DDBJ whole genome shotgun (WGS) entry which is preliminary data.</text>
</comment>
<dbReference type="AlphaFoldDB" id="A0A9P8YIM4"/>
<reference evidence="2" key="1">
    <citation type="journal article" date="2021" name="Nat. Commun.">
        <title>Genetic determinants of endophytism in the Arabidopsis root mycobiome.</title>
        <authorList>
            <person name="Mesny F."/>
            <person name="Miyauchi S."/>
            <person name="Thiergart T."/>
            <person name="Pickel B."/>
            <person name="Atanasova L."/>
            <person name="Karlsson M."/>
            <person name="Huettel B."/>
            <person name="Barry K.W."/>
            <person name="Haridas S."/>
            <person name="Chen C."/>
            <person name="Bauer D."/>
            <person name="Andreopoulos W."/>
            <person name="Pangilinan J."/>
            <person name="LaButti K."/>
            <person name="Riley R."/>
            <person name="Lipzen A."/>
            <person name="Clum A."/>
            <person name="Drula E."/>
            <person name="Henrissat B."/>
            <person name="Kohler A."/>
            <person name="Grigoriev I.V."/>
            <person name="Martin F.M."/>
            <person name="Hacquard S."/>
        </authorList>
    </citation>
    <scope>NUCLEOTIDE SEQUENCE</scope>
    <source>
        <strain evidence="2">MPI-CAGE-CH-0230</strain>
    </source>
</reference>
<feature type="compositionally biased region" description="Polar residues" evidence="1">
    <location>
        <begin position="322"/>
        <end position="337"/>
    </location>
</feature>